<protein>
    <submittedName>
        <fullName evidence="12">Protein transport protein SEC13, putative</fullName>
    </submittedName>
</protein>
<proteinExistence type="inferred from homology"/>
<evidence type="ECO:0000256" key="6">
    <source>
        <dbReference type="ARBA" id="ARBA00022816"/>
    </source>
</evidence>
<comment type="similarity">
    <text evidence="2">Belongs to the WD repeat SEC13 family.</text>
</comment>
<dbReference type="Gene3D" id="2.130.10.10">
    <property type="entry name" value="YVTN repeat-like/Quinoprotein amine dehydrogenase"/>
    <property type="match status" value="1"/>
</dbReference>
<evidence type="ECO:0000256" key="4">
    <source>
        <dbReference type="ARBA" id="ARBA00022574"/>
    </source>
</evidence>
<keyword evidence="4" id="KW-0853">WD repeat</keyword>
<feature type="compositionally biased region" description="Polar residues" evidence="11">
    <location>
        <begin position="509"/>
        <end position="519"/>
    </location>
</feature>
<organism evidence="12 13">
    <name type="scientific">Plasmodium chabaudi adami</name>
    <dbReference type="NCBI Taxonomy" id="5826"/>
    <lineage>
        <taxon>Eukaryota</taxon>
        <taxon>Sar</taxon>
        <taxon>Alveolata</taxon>
        <taxon>Apicomplexa</taxon>
        <taxon>Aconoidasida</taxon>
        <taxon>Haemosporida</taxon>
        <taxon>Plasmodiidae</taxon>
        <taxon>Plasmodium</taxon>
        <taxon>Plasmodium (Vinckeia)</taxon>
    </lineage>
</organism>
<keyword evidence="7" id="KW-0653">Protein transport</keyword>
<dbReference type="GO" id="GO:0030127">
    <property type="term" value="C:COPII vesicle coat"/>
    <property type="evidence" value="ECO:0007669"/>
    <property type="project" value="TreeGrafter"/>
</dbReference>
<dbReference type="OrthoDB" id="364224at2759"/>
<dbReference type="EMBL" id="LT608208">
    <property type="protein sequence ID" value="SCN63355.1"/>
    <property type="molecule type" value="Genomic_DNA"/>
</dbReference>
<evidence type="ECO:0000256" key="1">
    <source>
        <dbReference type="ARBA" id="ARBA00004567"/>
    </source>
</evidence>
<keyword evidence="3" id="KW-0813">Transport</keyword>
<keyword evidence="9" id="KW-0906">Nuclear pore complex</keyword>
<dbReference type="GO" id="GO:0051028">
    <property type="term" value="P:mRNA transport"/>
    <property type="evidence" value="ECO:0007669"/>
    <property type="project" value="UniProtKB-KW"/>
</dbReference>
<evidence type="ECO:0000256" key="3">
    <source>
        <dbReference type="ARBA" id="ARBA00022448"/>
    </source>
</evidence>
<gene>
    <name evidence="12" type="primary">SEC13</name>
    <name evidence="12" type="ORF">PCHDK_000468400</name>
</gene>
<feature type="compositionally biased region" description="Polar residues" evidence="11">
    <location>
        <begin position="413"/>
        <end position="423"/>
    </location>
</feature>
<accession>A0A1D3S4E9</accession>
<evidence type="ECO:0000256" key="9">
    <source>
        <dbReference type="ARBA" id="ARBA00023132"/>
    </source>
</evidence>
<dbReference type="AlphaFoldDB" id="A0A1D3S4E9"/>
<feature type="compositionally biased region" description="Low complexity" evidence="11">
    <location>
        <begin position="641"/>
        <end position="650"/>
    </location>
</feature>
<feature type="compositionally biased region" description="Low complexity" evidence="11">
    <location>
        <begin position="560"/>
        <end position="579"/>
    </location>
</feature>
<evidence type="ECO:0000313" key="12">
    <source>
        <dbReference type="EMBL" id="SCN63355.1"/>
    </source>
</evidence>
<feature type="region of interest" description="Disordered" evidence="11">
    <location>
        <begin position="641"/>
        <end position="702"/>
    </location>
</feature>
<keyword evidence="10" id="KW-0539">Nucleus</keyword>
<evidence type="ECO:0000256" key="5">
    <source>
        <dbReference type="ARBA" id="ARBA00022737"/>
    </source>
</evidence>
<dbReference type="GO" id="GO:0006606">
    <property type="term" value="P:protein import into nucleus"/>
    <property type="evidence" value="ECO:0007669"/>
    <property type="project" value="TreeGrafter"/>
</dbReference>
<dbReference type="InterPro" id="IPR037363">
    <property type="entry name" value="Sec13/Seh1_fam"/>
</dbReference>
<dbReference type="SMART" id="SM00320">
    <property type="entry name" value="WD40"/>
    <property type="match status" value="6"/>
</dbReference>
<evidence type="ECO:0000256" key="11">
    <source>
        <dbReference type="SAM" id="MobiDB-lite"/>
    </source>
</evidence>
<feature type="compositionally biased region" description="Pro residues" evidence="11">
    <location>
        <begin position="428"/>
        <end position="455"/>
    </location>
</feature>
<dbReference type="InterPro" id="IPR015943">
    <property type="entry name" value="WD40/YVTN_repeat-like_dom_sf"/>
</dbReference>
<feature type="compositionally biased region" description="Polar residues" evidence="11">
    <location>
        <begin position="690"/>
        <end position="702"/>
    </location>
</feature>
<feature type="compositionally biased region" description="Low complexity" evidence="11">
    <location>
        <begin position="497"/>
        <end position="508"/>
    </location>
</feature>
<comment type="subcellular location">
    <subcellularLocation>
        <location evidence="1">Nucleus</location>
        <location evidence="1">Nuclear pore complex</location>
    </subcellularLocation>
</comment>
<evidence type="ECO:0000256" key="10">
    <source>
        <dbReference type="ARBA" id="ARBA00023242"/>
    </source>
</evidence>
<keyword evidence="6" id="KW-0509">mRNA transport</keyword>
<reference evidence="12 13" key="1">
    <citation type="submission" date="2016-08" db="EMBL/GenBank/DDBJ databases">
        <authorList>
            <consortium name="Pathogen Informatics"/>
        </authorList>
    </citation>
    <scope>NUCLEOTIDE SEQUENCE [LARGE SCALE GENOMIC DNA]</scope>
    <source>
        <strain evidence="12 13">DK</strain>
    </source>
</reference>
<name>A0A1D3S4E9_PLACE</name>
<feature type="compositionally biased region" description="Pro residues" evidence="11">
    <location>
        <begin position="533"/>
        <end position="542"/>
    </location>
</feature>
<dbReference type="Pfam" id="PF00400">
    <property type="entry name" value="WD40"/>
    <property type="match status" value="2"/>
</dbReference>
<evidence type="ECO:0000313" key="13">
    <source>
        <dbReference type="Proteomes" id="UP000195879"/>
    </source>
</evidence>
<keyword evidence="5" id="KW-0677">Repeat</keyword>
<dbReference type="PANTHER" id="PTHR11024:SF2">
    <property type="entry name" value="PROTEIN SEC13 HOMOLOG"/>
    <property type="match status" value="1"/>
</dbReference>
<evidence type="ECO:0000256" key="2">
    <source>
        <dbReference type="ARBA" id="ARBA00010102"/>
    </source>
</evidence>
<dbReference type="FunFam" id="2.130.10.10:FF:000655">
    <property type="entry name" value="Protein transport protein SEC13"/>
    <property type="match status" value="1"/>
</dbReference>
<dbReference type="InterPro" id="IPR036322">
    <property type="entry name" value="WD40_repeat_dom_sf"/>
</dbReference>
<dbReference type="PANTHER" id="PTHR11024">
    <property type="entry name" value="NUCLEAR PORE COMPLEX PROTEIN SEC13 / SEH1 FAMILY MEMBER"/>
    <property type="match status" value="1"/>
</dbReference>
<dbReference type="GO" id="GO:0005198">
    <property type="term" value="F:structural molecule activity"/>
    <property type="evidence" value="ECO:0007669"/>
    <property type="project" value="InterPro"/>
</dbReference>
<feature type="region of interest" description="Disordered" evidence="11">
    <location>
        <begin position="390"/>
        <end position="615"/>
    </location>
</feature>
<feature type="compositionally biased region" description="Polar residues" evidence="11">
    <location>
        <begin position="468"/>
        <end position="482"/>
    </location>
</feature>
<sequence>MSELIAFDSNHTKSINDCELDYYSKKLATCSSDNTVKIFDVSLAREPICIAEIRDHTSAVWKVCWSHPKYGSLLASCSYDKSVIIYKEVSINKYDMIYVNNEHKSSVNYIEWSPSEYGLHLGCACLDGHLSIISYNFNKGPNEGGWHKHSVRAHLNGVSCLSWEKPFNLISENKNINDTNDAITSFKLVSGGYDNQVIIWMFDNNTKEFHKIFQMNDKPHNSLIKDVAWRPNLNDSTNMIASCSEEKIVILWIEDASNNRWKNGQTIKLEHKVHKISWSPNGTILAIACSNENSYLYKENMEGVWEEICNLSDNEKKKVDESIASVDNVAAPIENSDNMDGYNNNAPYVNTEGQHMLNNNINYPNQMNNMPYGNEMTDNSKIPKNMNVNTPMMPEDPNMLKHSSVQGPPPTIPNNAFKNNPYGQGSPPLAPPINPSPMNPNMAPPKTTPPGPAPPSQLNSIEKPHSPDNPNFSGQQIPNHMNNPGGALKYPPDHQAPPTTVNNMPNTNAYNFNPVNNKPSIPPSPPQMAGAPNAPPMGPPPAAFQKGSTDSLQYPPPIPNANNNLNNNMHNNPQNVPPNFSKMPAPMNPGQFPNMNENKSSFSSQQMPGPPPPPFSPASNEMSGMNKVGNFTNYNPNMMNNPNAPPLKNMSAGNCPPMNYGQGPTPPMNPPTNPPMNPPNDPNYMKPNMQYNSYPNYNYPRQ</sequence>
<evidence type="ECO:0000256" key="8">
    <source>
        <dbReference type="ARBA" id="ARBA00023010"/>
    </source>
</evidence>
<keyword evidence="8" id="KW-0811">Translocation</keyword>
<feature type="compositionally biased region" description="Pro residues" evidence="11">
    <location>
        <begin position="664"/>
        <end position="681"/>
    </location>
</feature>
<dbReference type="Proteomes" id="UP000195879">
    <property type="component" value="Chromosome 14"/>
</dbReference>
<dbReference type="GO" id="GO:0031080">
    <property type="term" value="C:nuclear pore outer ring"/>
    <property type="evidence" value="ECO:0007669"/>
    <property type="project" value="TreeGrafter"/>
</dbReference>
<dbReference type="GO" id="GO:0090114">
    <property type="term" value="P:COPII-coated vesicle budding"/>
    <property type="evidence" value="ECO:0007669"/>
    <property type="project" value="TreeGrafter"/>
</dbReference>
<dbReference type="InterPro" id="IPR001680">
    <property type="entry name" value="WD40_rpt"/>
</dbReference>
<dbReference type="SUPFAM" id="SSF50978">
    <property type="entry name" value="WD40 repeat-like"/>
    <property type="match status" value="1"/>
</dbReference>
<evidence type="ECO:0000256" key="7">
    <source>
        <dbReference type="ARBA" id="ARBA00022927"/>
    </source>
</evidence>